<reference evidence="2" key="1">
    <citation type="submission" date="2017-09" db="EMBL/GenBank/DDBJ databases">
        <title>Depth-based differentiation of microbial function through sediment-hosted aquifers and enrichment of novel symbionts in the deep terrestrial subsurface.</title>
        <authorList>
            <person name="Probst A.J."/>
            <person name="Ladd B."/>
            <person name="Jarett J.K."/>
            <person name="Geller-Mcgrath D.E."/>
            <person name="Sieber C.M.K."/>
            <person name="Emerson J.B."/>
            <person name="Anantharaman K."/>
            <person name="Thomas B.C."/>
            <person name="Malmstrom R."/>
            <person name="Stieglmeier M."/>
            <person name="Klingl A."/>
            <person name="Woyke T."/>
            <person name="Ryan C.M."/>
            <person name="Banfield J.F."/>
        </authorList>
    </citation>
    <scope>NUCLEOTIDE SEQUENCE [LARGE SCALE GENOMIC DNA]</scope>
</reference>
<evidence type="ECO:0000313" key="2">
    <source>
        <dbReference type="Proteomes" id="UP000228756"/>
    </source>
</evidence>
<dbReference type="EMBL" id="PFCJ01000014">
    <property type="protein sequence ID" value="PIR72450.1"/>
    <property type="molecule type" value="Genomic_DNA"/>
</dbReference>
<sequence length="60" mass="6893">MASYSFYQLLPKYAIVNVSPYTCCETFLAGKEQAWLKFIKRSRGIGLEKITVKEAPKLFD</sequence>
<proteinExistence type="predicted"/>
<name>A0A2M6NS99_9BACT</name>
<accession>A0A2M6NS99</accession>
<organism evidence="1 2">
    <name type="scientific">Candidatus Nealsonbacteria bacterium CG10_big_fil_rev_8_21_14_0_10_36_24</name>
    <dbReference type="NCBI Taxonomy" id="1974710"/>
    <lineage>
        <taxon>Bacteria</taxon>
        <taxon>Candidatus Nealsoniibacteriota</taxon>
    </lineage>
</organism>
<comment type="caution">
    <text evidence="1">The sequence shown here is derived from an EMBL/GenBank/DDBJ whole genome shotgun (WGS) entry which is preliminary data.</text>
</comment>
<dbReference type="AlphaFoldDB" id="A0A2M6NS99"/>
<protein>
    <submittedName>
        <fullName evidence="1">Uncharacterized protein</fullName>
    </submittedName>
</protein>
<evidence type="ECO:0000313" key="1">
    <source>
        <dbReference type="EMBL" id="PIR72450.1"/>
    </source>
</evidence>
<gene>
    <name evidence="1" type="ORF">COU42_01170</name>
</gene>
<dbReference type="Proteomes" id="UP000228756">
    <property type="component" value="Unassembled WGS sequence"/>
</dbReference>